<accession>A0ABV8PP09</accession>
<reference evidence="9" key="1">
    <citation type="journal article" date="2019" name="Int. J. Syst. Evol. Microbiol.">
        <title>The Global Catalogue of Microorganisms (GCM) 10K type strain sequencing project: providing services to taxonomists for standard genome sequencing and annotation.</title>
        <authorList>
            <consortium name="The Broad Institute Genomics Platform"/>
            <consortium name="The Broad Institute Genome Sequencing Center for Infectious Disease"/>
            <person name="Wu L."/>
            <person name="Ma J."/>
        </authorList>
    </citation>
    <scope>NUCLEOTIDE SEQUENCE [LARGE SCALE GENOMIC DNA]</scope>
    <source>
        <strain evidence="9">CGMCC 1.15774</strain>
    </source>
</reference>
<feature type="transmembrane region" description="Helical" evidence="7">
    <location>
        <begin position="341"/>
        <end position="367"/>
    </location>
</feature>
<feature type="transmembrane region" description="Helical" evidence="7">
    <location>
        <begin position="379"/>
        <end position="400"/>
    </location>
</feature>
<evidence type="ECO:0000256" key="1">
    <source>
        <dbReference type="ARBA" id="ARBA00004141"/>
    </source>
</evidence>
<dbReference type="PANTHER" id="PTHR11706">
    <property type="entry name" value="SOLUTE CARRIER PROTEIN FAMILY 11 MEMBER"/>
    <property type="match status" value="1"/>
</dbReference>
<keyword evidence="4" id="KW-0769">Symport</keyword>
<keyword evidence="9" id="KW-1185">Reference proteome</keyword>
<evidence type="ECO:0000313" key="8">
    <source>
        <dbReference type="EMBL" id="MFC4221259.1"/>
    </source>
</evidence>
<dbReference type="Proteomes" id="UP001595841">
    <property type="component" value="Unassembled WGS sequence"/>
</dbReference>
<feature type="transmembrane region" description="Helical" evidence="7">
    <location>
        <begin position="147"/>
        <end position="165"/>
    </location>
</feature>
<feature type="transmembrane region" description="Helical" evidence="7">
    <location>
        <begin position="228"/>
        <end position="252"/>
    </location>
</feature>
<feature type="transmembrane region" description="Helical" evidence="7">
    <location>
        <begin position="272"/>
        <end position="296"/>
    </location>
</feature>
<dbReference type="EMBL" id="JBHSCL010000009">
    <property type="protein sequence ID" value="MFC4221259.1"/>
    <property type="molecule type" value="Genomic_DNA"/>
</dbReference>
<keyword evidence="5 7" id="KW-1133">Transmembrane helix</keyword>
<evidence type="ECO:0000256" key="2">
    <source>
        <dbReference type="ARBA" id="ARBA00022448"/>
    </source>
</evidence>
<feature type="transmembrane region" description="Helical" evidence="7">
    <location>
        <begin position="12"/>
        <end position="32"/>
    </location>
</feature>
<comment type="caution">
    <text evidence="8">The sequence shown here is derived from an EMBL/GenBank/DDBJ whole genome shotgun (WGS) entry which is preliminary data.</text>
</comment>
<dbReference type="PANTHER" id="PTHR11706:SF33">
    <property type="entry name" value="NATURAL RESISTANCE-ASSOCIATED MACROPHAGE PROTEIN 2"/>
    <property type="match status" value="1"/>
</dbReference>
<evidence type="ECO:0000313" key="9">
    <source>
        <dbReference type="Proteomes" id="UP001595841"/>
    </source>
</evidence>
<feature type="transmembrane region" description="Helical" evidence="7">
    <location>
        <begin position="185"/>
        <end position="207"/>
    </location>
</feature>
<evidence type="ECO:0000256" key="6">
    <source>
        <dbReference type="ARBA" id="ARBA00023136"/>
    </source>
</evidence>
<feature type="transmembrane region" description="Helical" evidence="7">
    <location>
        <begin position="38"/>
        <end position="58"/>
    </location>
</feature>
<evidence type="ECO:0000256" key="7">
    <source>
        <dbReference type="SAM" id="Phobius"/>
    </source>
</evidence>
<protein>
    <submittedName>
        <fullName evidence="8">Nramp family divalent metal transporter</fullName>
    </submittedName>
</protein>
<dbReference type="NCBIfam" id="NF037982">
    <property type="entry name" value="Nramp_1"/>
    <property type="match status" value="1"/>
</dbReference>
<dbReference type="Gene3D" id="1.20.1740.10">
    <property type="entry name" value="Amino acid/polyamine transporter I"/>
    <property type="match status" value="1"/>
</dbReference>
<keyword evidence="6 7" id="KW-0472">Membrane</keyword>
<evidence type="ECO:0000256" key="3">
    <source>
        <dbReference type="ARBA" id="ARBA00022692"/>
    </source>
</evidence>
<feature type="transmembrane region" description="Helical" evidence="7">
    <location>
        <begin position="317"/>
        <end position="335"/>
    </location>
</feature>
<gene>
    <name evidence="8" type="ORF">ACFOWS_13995</name>
</gene>
<proteinExistence type="predicted"/>
<keyword evidence="3 7" id="KW-0812">Transmembrane</keyword>
<evidence type="ECO:0000256" key="4">
    <source>
        <dbReference type="ARBA" id="ARBA00022847"/>
    </source>
</evidence>
<comment type="subcellular location">
    <subcellularLocation>
        <location evidence="1">Membrane</location>
        <topology evidence="1">Multi-pass membrane protein</topology>
    </subcellularLocation>
</comment>
<feature type="transmembrane region" description="Helical" evidence="7">
    <location>
        <begin position="120"/>
        <end position="140"/>
    </location>
</feature>
<dbReference type="Pfam" id="PF01566">
    <property type="entry name" value="Nramp"/>
    <property type="match status" value="1"/>
</dbReference>
<keyword evidence="2" id="KW-0813">Transport</keyword>
<dbReference type="RefSeq" id="WP_379765691.1">
    <property type="nucleotide sequence ID" value="NZ_JBHSCL010000009.1"/>
</dbReference>
<evidence type="ECO:0000256" key="5">
    <source>
        <dbReference type="ARBA" id="ARBA00022989"/>
    </source>
</evidence>
<feature type="transmembrane region" description="Helical" evidence="7">
    <location>
        <begin position="79"/>
        <end position="100"/>
    </location>
</feature>
<name>A0ABV8PP09_9FLAO</name>
<organism evidence="8 9">
    <name type="scientific">Flagellimonas marina</name>
    <dbReference type="NCBI Taxonomy" id="1775168"/>
    <lineage>
        <taxon>Bacteria</taxon>
        <taxon>Pseudomonadati</taxon>
        <taxon>Bacteroidota</taxon>
        <taxon>Flavobacteriia</taxon>
        <taxon>Flavobacteriales</taxon>
        <taxon>Flavobacteriaceae</taxon>
        <taxon>Flagellimonas</taxon>
    </lineage>
</organism>
<sequence length="410" mass="44269">MVKQIKEFIKMVGPGFIMAAVVLGPGSIAISSKIGATMGYSFLWVVLIAAIFMIGYTNMSTRFGVLHKQSILGLIAEKYGRWFSVVIGISSFLAALSFQFGNNLGAGMGMETLTGIEDGYWLFIFTPLAILLIFFSKNLYKALEKMMMAMVILMIAAFVINLFFIKPDLTSVASGFVPNRFPMESFNALIALVGTTFSLNGALYQSYLVQSKGWKLKDKAKGIRDTNLGVFLLATISILVIITAAATLQPLGISVNSAADMAIQLEAILGSYAKYIFALGFISAAFSSLVVNAVIGGGLLSDGLGLGKSMNEKIPKLFTILILLVGMFVAIYVANFMGDPVYSLILAQASSMLSVPLIAIGLLMIINNKAVMGKYKNSSFQNVIGLLGFIVICILVYVMYSRLTDYIRAV</sequence>
<dbReference type="InterPro" id="IPR001046">
    <property type="entry name" value="NRAMP_fam"/>
</dbReference>